<keyword evidence="5" id="KW-1185">Reference proteome</keyword>
<dbReference type="PROSITE" id="PS51257">
    <property type="entry name" value="PROKAR_LIPOPROTEIN"/>
    <property type="match status" value="1"/>
</dbReference>
<organism evidence="3 4">
    <name type="scientific">Staphylococcus muscae</name>
    <dbReference type="NCBI Taxonomy" id="1294"/>
    <lineage>
        <taxon>Bacteria</taxon>
        <taxon>Bacillati</taxon>
        <taxon>Bacillota</taxon>
        <taxon>Bacilli</taxon>
        <taxon>Bacillales</taxon>
        <taxon>Staphylococcaceae</taxon>
        <taxon>Staphylococcus</taxon>
    </lineage>
</organism>
<feature type="signal peptide" evidence="1">
    <location>
        <begin position="1"/>
        <end position="20"/>
    </location>
</feature>
<evidence type="ECO:0008006" key="6">
    <source>
        <dbReference type="Google" id="ProtNLM"/>
    </source>
</evidence>
<name>A0A240CBP0_9STAP</name>
<feature type="chain" id="PRO_5038988437" description="Lipoprotein" evidence="1">
    <location>
        <begin position="21"/>
        <end position="42"/>
    </location>
</feature>
<dbReference type="EMBL" id="BMCB01000002">
    <property type="protein sequence ID" value="GGA83690.1"/>
    <property type="molecule type" value="Genomic_DNA"/>
</dbReference>
<dbReference type="AlphaFoldDB" id="A0A240CBP0"/>
<proteinExistence type="predicted"/>
<evidence type="ECO:0000256" key="1">
    <source>
        <dbReference type="SAM" id="SignalP"/>
    </source>
</evidence>
<dbReference type="EMBL" id="LT906464">
    <property type="protein sequence ID" value="SNW04488.1"/>
    <property type="molecule type" value="Genomic_DNA"/>
</dbReference>
<reference evidence="2" key="4">
    <citation type="submission" date="2024-05" db="EMBL/GenBank/DDBJ databases">
        <authorList>
            <person name="Sun Q."/>
            <person name="Sedlacek I."/>
        </authorList>
    </citation>
    <scope>NUCLEOTIDE SEQUENCE</scope>
    <source>
        <strain evidence="2">CCM 4175</strain>
    </source>
</reference>
<dbReference type="RefSeq" id="WP_268233732.1">
    <property type="nucleotide sequence ID" value="NZ_BMCB01000002.1"/>
</dbReference>
<reference evidence="3 4" key="2">
    <citation type="submission" date="2017-06" db="EMBL/GenBank/DDBJ databases">
        <authorList>
            <consortium name="Pathogen Informatics"/>
        </authorList>
    </citation>
    <scope>NUCLEOTIDE SEQUENCE [LARGE SCALE GENOMIC DNA]</scope>
    <source>
        <strain evidence="3 4">NCTC13833</strain>
    </source>
</reference>
<evidence type="ECO:0000313" key="2">
    <source>
        <dbReference type="EMBL" id="GGA83690.1"/>
    </source>
</evidence>
<dbReference type="Proteomes" id="UP000652995">
    <property type="component" value="Unassembled WGS sequence"/>
</dbReference>
<accession>A0A240CBP0</accession>
<evidence type="ECO:0000313" key="3">
    <source>
        <dbReference type="EMBL" id="SNW04488.1"/>
    </source>
</evidence>
<evidence type="ECO:0000313" key="5">
    <source>
        <dbReference type="Proteomes" id="UP000652995"/>
    </source>
</evidence>
<evidence type="ECO:0000313" key="4">
    <source>
        <dbReference type="Proteomes" id="UP000243706"/>
    </source>
</evidence>
<reference evidence="5" key="3">
    <citation type="journal article" date="2019" name="Int. J. Syst. Evol. Microbiol.">
        <title>The Global Catalogue of Microorganisms (GCM) 10K type strain sequencing project: providing services to taxonomists for standard genome sequencing and annotation.</title>
        <authorList>
            <consortium name="The Broad Institute Genomics Platform"/>
            <consortium name="The Broad Institute Genome Sequencing Center for Infectious Disease"/>
            <person name="Wu L."/>
            <person name="Ma J."/>
        </authorList>
    </citation>
    <scope>NUCLEOTIDE SEQUENCE [LARGE SCALE GENOMIC DNA]</scope>
    <source>
        <strain evidence="5">CCM 4175</strain>
    </source>
</reference>
<protein>
    <recommendedName>
        <fullName evidence="6">Lipoprotein</fullName>
    </recommendedName>
</protein>
<dbReference type="Proteomes" id="UP000243706">
    <property type="component" value="Chromosome 1"/>
</dbReference>
<gene>
    <name evidence="2" type="ORF">GCM10007183_04910</name>
    <name evidence="3" type="ORF">SAMEA4412661_02000</name>
</gene>
<keyword evidence="1" id="KW-0732">Signal</keyword>
<reference evidence="2" key="1">
    <citation type="journal article" date="2014" name="Int. J. Syst. Evol. Microbiol.">
        <title>Complete genome of a new Firmicutes species belonging to the dominant human colonic microbiota ('Ruminococcus bicirculans') reveals two chromosomes and a selective capacity to utilize plant glucans.</title>
        <authorList>
            <consortium name="NISC Comparative Sequencing Program"/>
            <person name="Wegmann U."/>
            <person name="Louis P."/>
            <person name="Goesmann A."/>
            <person name="Henrissat B."/>
            <person name="Duncan S.H."/>
            <person name="Flint H.J."/>
        </authorList>
    </citation>
    <scope>NUCLEOTIDE SEQUENCE</scope>
    <source>
        <strain evidence="2">CCM 4175</strain>
    </source>
</reference>
<sequence length="42" mass="4715">MKYMKISVITVMLLILTLTACGSQTTDNKKEVSQQKNETVPK</sequence>